<proteinExistence type="predicted"/>
<accession>A0A6H9WD07</accession>
<dbReference type="RefSeq" id="WP_158027396.1">
    <property type="nucleotide sequence ID" value="NZ_BMHG01000001.1"/>
</dbReference>
<dbReference type="SUPFAM" id="SSF51679">
    <property type="entry name" value="Bacterial luciferase-like"/>
    <property type="match status" value="1"/>
</dbReference>
<dbReference type="InterPro" id="IPR019945">
    <property type="entry name" value="F420_G6P_DH-rel"/>
</dbReference>
<dbReference type="NCBIfam" id="TIGR03557">
    <property type="entry name" value="F420_G6P_family"/>
    <property type="match status" value="1"/>
</dbReference>
<dbReference type="AlphaFoldDB" id="A0A6H9WD07"/>
<keyword evidence="4" id="KW-1185">Reference proteome</keyword>
<evidence type="ECO:0000313" key="4">
    <source>
        <dbReference type="Proteomes" id="UP000431744"/>
    </source>
</evidence>
<sequence>MSASPLVGVHISHEQLDPRTALEVARRADALGFRDGLCSDHLTPWSERQGESGFAWAWLGAALATTSMRFGVVTAPGQRYHPVIAAQAIATLEQMHPGRFWAALGSGEAMNEHVTGDAWPAKSERTARLGECVDVLRELLAGREVSHRGRVVVDRARVWSLPETPPPLVGAAVTAETAAWAATWADGLITISQPFEKLRDIIGAYREAGGAGDVSVQSQLAYVRPANGGREAARALAHDQWRTNVFEPPLCWDLPTPEHYDLAADGMSVERVAESVHCVDSTTALAELVDEHGRAGADRVYLHHVGKTQAAFLDDTAAALLH</sequence>
<keyword evidence="1 3" id="KW-0560">Oxidoreductase</keyword>
<dbReference type="PANTHER" id="PTHR43244">
    <property type="match status" value="1"/>
</dbReference>
<evidence type="ECO:0000313" key="3">
    <source>
        <dbReference type="EMBL" id="KAB1648842.1"/>
    </source>
</evidence>
<dbReference type="InterPro" id="IPR050564">
    <property type="entry name" value="F420-G6PD/mer"/>
</dbReference>
<evidence type="ECO:0000259" key="2">
    <source>
        <dbReference type="Pfam" id="PF00296"/>
    </source>
</evidence>
<dbReference type="NCBIfam" id="TIGR03885">
    <property type="entry name" value="flavin_revert"/>
    <property type="match status" value="1"/>
</dbReference>
<dbReference type="GO" id="GO:0016705">
    <property type="term" value="F:oxidoreductase activity, acting on paired donors, with incorporation or reduction of molecular oxygen"/>
    <property type="evidence" value="ECO:0007669"/>
    <property type="project" value="InterPro"/>
</dbReference>
<comment type="caution">
    <text evidence="3">The sequence shown here is derived from an EMBL/GenBank/DDBJ whole genome shotgun (WGS) entry which is preliminary data.</text>
</comment>
<dbReference type="InterPro" id="IPR011251">
    <property type="entry name" value="Luciferase-like_dom"/>
</dbReference>
<organism evidence="3 4">
    <name type="scientific">Pseudoclavibacter endophyticus</name>
    <dbReference type="NCBI Taxonomy" id="1778590"/>
    <lineage>
        <taxon>Bacteria</taxon>
        <taxon>Bacillati</taxon>
        <taxon>Actinomycetota</taxon>
        <taxon>Actinomycetes</taxon>
        <taxon>Micrococcales</taxon>
        <taxon>Microbacteriaceae</taxon>
        <taxon>Pseudoclavibacter</taxon>
    </lineage>
</organism>
<feature type="domain" description="Luciferase-like" evidence="2">
    <location>
        <begin position="8"/>
        <end position="242"/>
    </location>
</feature>
<dbReference type="OrthoDB" id="180193at2"/>
<dbReference type="EMBL" id="WBJY01000001">
    <property type="protein sequence ID" value="KAB1648842.1"/>
    <property type="molecule type" value="Genomic_DNA"/>
</dbReference>
<name>A0A6H9WD07_9MICO</name>
<evidence type="ECO:0000256" key="1">
    <source>
        <dbReference type="ARBA" id="ARBA00023002"/>
    </source>
</evidence>
<dbReference type="EC" id="1.-.-.-" evidence="3"/>
<dbReference type="Proteomes" id="UP000431744">
    <property type="component" value="Unassembled WGS sequence"/>
</dbReference>
<dbReference type="InterPro" id="IPR023907">
    <property type="entry name" value="Non-F420_Flavin_OxRdtase"/>
</dbReference>
<dbReference type="Gene3D" id="3.20.20.30">
    <property type="entry name" value="Luciferase-like domain"/>
    <property type="match status" value="1"/>
</dbReference>
<protein>
    <submittedName>
        <fullName evidence="3">TIGR03885 family FMN-dependent LLM class oxidoreductase</fullName>
        <ecNumber evidence="3">1.-.-.-</ecNumber>
    </submittedName>
</protein>
<reference evidence="3 4" key="1">
    <citation type="submission" date="2019-09" db="EMBL/GenBank/DDBJ databases">
        <title>Phylogeny of genus Pseudoclavibacter and closely related genus.</title>
        <authorList>
            <person name="Li Y."/>
        </authorList>
    </citation>
    <scope>NUCLEOTIDE SEQUENCE [LARGE SCALE GENOMIC DNA]</scope>
    <source>
        <strain evidence="3 4">EGI 60007</strain>
    </source>
</reference>
<gene>
    <name evidence="3" type="ORF">F8O04_00615</name>
</gene>
<dbReference type="InterPro" id="IPR036661">
    <property type="entry name" value="Luciferase-like_sf"/>
</dbReference>
<dbReference type="PANTHER" id="PTHR43244:SF1">
    <property type="entry name" value="5,10-METHYLENETETRAHYDROMETHANOPTERIN REDUCTASE"/>
    <property type="match status" value="1"/>
</dbReference>
<dbReference type="Pfam" id="PF00296">
    <property type="entry name" value="Bac_luciferase"/>
    <property type="match status" value="1"/>
</dbReference>